<dbReference type="OrthoDB" id="408373at2759"/>
<dbReference type="InterPro" id="IPR050266">
    <property type="entry name" value="AB_hydrolase_sf"/>
</dbReference>
<reference evidence="4" key="1">
    <citation type="journal article" date="2016" name="Genome Announc.">
        <title>Draft genome sequences of fungus Aspergillus calidoustus.</title>
        <authorList>
            <person name="Horn F."/>
            <person name="Linde J."/>
            <person name="Mattern D.J."/>
            <person name="Walther G."/>
            <person name="Guthke R."/>
            <person name="Scherlach K."/>
            <person name="Martin K."/>
            <person name="Brakhage A.A."/>
            <person name="Petzke L."/>
            <person name="Valiante V."/>
        </authorList>
    </citation>
    <scope>NUCLEOTIDE SEQUENCE [LARGE SCALE GENOMIC DNA]</scope>
    <source>
        <strain evidence="4">SF006504</strain>
    </source>
</reference>
<dbReference type="AlphaFoldDB" id="A0A0U5GUB9"/>
<accession>A0A0U5GUB9</accession>
<sequence>MAHWYSQTVEALSASLTNHPTQLTLLATAGVSLSVGLFLRAILSDEPREGRVYHSPLASVRSAPSDKDHPLPLDALPGARDVQTPYGSMRVYEWGPEEGRKVLLVHGITTPCISLGGLAHALVDQGCRVMLFDLFGRGYSDCPPDLPQDDRLFATQIFMALSSSPISWTGAGSGKFCLVGYSLGGGIAAAFASFFPQLLSALILLAPAGLIRDSHISFSTRLLYSGGLPTRVLKFLSGRRLRAGPLSTPKVPQSSKKLHASDVAAEELPSAAGAEAQRLSRSHPHVTVPNAVQWQVNAHTGFVHAFVSSMRYGPILAQRQRAAWERLGVYLSEQQKISPDQQESKGLSSDKVVIMCGKTDPIIIHHELLDDATAALGSGVAFRYFSAGHEFPSTKYNEVSQIIVETLS</sequence>
<dbReference type="OMA" id="DVASPYG"/>
<dbReference type="InterPro" id="IPR000073">
    <property type="entry name" value="AB_hydrolase_1"/>
</dbReference>
<dbReference type="Pfam" id="PF00561">
    <property type="entry name" value="Abhydrolase_1"/>
    <property type="match status" value="1"/>
</dbReference>
<protein>
    <recommendedName>
        <fullName evidence="2">AB hydrolase-1 domain-containing protein</fullName>
    </recommendedName>
</protein>
<proteinExistence type="predicted"/>
<dbReference type="Proteomes" id="UP000054771">
    <property type="component" value="Unassembled WGS sequence"/>
</dbReference>
<dbReference type="Gene3D" id="3.40.50.1820">
    <property type="entry name" value="alpha/beta hydrolase"/>
    <property type="match status" value="1"/>
</dbReference>
<keyword evidence="1" id="KW-0472">Membrane</keyword>
<feature type="transmembrane region" description="Helical" evidence="1">
    <location>
        <begin position="187"/>
        <end position="211"/>
    </location>
</feature>
<dbReference type="InterPro" id="IPR029058">
    <property type="entry name" value="AB_hydrolase_fold"/>
</dbReference>
<dbReference type="PANTHER" id="PTHR43798">
    <property type="entry name" value="MONOACYLGLYCEROL LIPASE"/>
    <property type="match status" value="1"/>
</dbReference>
<gene>
    <name evidence="3" type="ORF">ASPCAL08048</name>
</gene>
<keyword evidence="1" id="KW-0812">Transmembrane</keyword>
<name>A0A0U5GUB9_ASPCI</name>
<feature type="transmembrane region" description="Helical" evidence="1">
    <location>
        <begin position="23"/>
        <end position="43"/>
    </location>
</feature>
<dbReference type="PRINTS" id="PR00111">
    <property type="entry name" value="ABHYDROLASE"/>
</dbReference>
<dbReference type="EMBL" id="CDMC01000006">
    <property type="protein sequence ID" value="CEN61394.1"/>
    <property type="molecule type" value="Genomic_DNA"/>
</dbReference>
<evidence type="ECO:0000313" key="4">
    <source>
        <dbReference type="Proteomes" id="UP000054771"/>
    </source>
</evidence>
<evidence type="ECO:0000256" key="1">
    <source>
        <dbReference type="SAM" id="Phobius"/>
    </source>
</evidence>
<keyword evidence="4" id="KW-1185">Reference proteome</keyword>
<evidence type="ECO:0000259" key="2">
    <source>
        <dbReference type="Pfam" id="PF00561"/>
    </source>
</evidence>
<feature type="domain" description="AB hydrolase-1" evidence="2">
    <location>
        <begin position="102"/>
        <end position="391"/>
    </location>
</feature>
<dbReference type="STRING" id="454130.A0A0U5GUB9"/>
<keyword evidence="1" id="KW-1133">Transmembrane helix</keyword>
<organism evidence="3 4">
    <name type="scientific">Aspergillus calidoustus</name>
    <dbReference type="NCBI Taxonomy" id="454130"/>
    <lineage>
        <taxon>Eukaryota</taxon>
        <taxon>Fungi</taxon>
        <taxon>Dikarya</taxon>
        <taxon>Ascomycota</taxon>
        <taxon>Pezizomycotina</taxon>
        <taxon>Eurotiomycetes</taxon>
        <taxon>Eurotiomycetidae</taxon>
        <taxon>Eurotiales</taxon>
        <taxon>Aspergillaceae</taxon>
        <taxon>Aspergillus</taxon>
        <taxon>Aspergillus subgen. Nidulantes</taxon>
    </lineage>
</organism>
<evidence type="ECO:0000313" key="3">
    <source>
        <dbReference type="EMBL" id="CEN61394.1"/>
    </source>
</evidence>
<dbReference type="SUPFAM" id="SSF53474">
    <property type="entry name" value="alpha/beta-Hydrolases"/>
    <property type="match status" value="1"/>
</dbReference>